<reference evidence="1 2" key="1">
    <citation type="journal article" date="2022" name="Genome Biol. Evol.">
        <title>The Spruce Budworm Genome: Reconstructing the Evolutionary History of Antifreeze Proteins.</title>
        <authorList>
            <person name="Beliveau C."/>
            <person name="Gagne P."/>
            <person name="Picq S."/>
            <person name="Vernygora O."/>
            <person name="Keeling C.I."/>
            <person name="Pinkney K."/>
            <person name="Doucet D."/>
            <person name="Wen F."/>
            <person name="Johnston J.S."/>
            <person name="Maaroufi H."/>
            <person name="Boyle B."/>
            <person name="Laroche J."/>
            <person name="Dewar K."/>
            <person name="Juretic N."/>
            <person name="Blackburn G."/>
            <person name="Nisole A."/>
            <person name="Brunet B."/>
            <person name="Brandao M."/>
            <person name="Lumley L."/>
            <person name="Duan J."/>
            <person name="Quan G."/>
            <person name="Lucarotti C.J."/>
            <person name="Roe A.D."/>
            <person name="Sperling F.A.H."/>
            <person name="Levesque R.C."/>
            <person name="Cusson M."/>
        </authorList>
    </citation>
    <scope>NUCLEOTIDE SEQUENCE [LARGE SCALE GENOMIC DNA]</scope>
    <source>
        <strain evidence="1">Glfc:IPQL:Cfum</strain>
    </source>
</reference>
<organism evidence="1 2">
    <name type="scientific">Choristoneura fumiferana</name>
    <name type="common">Spruce budworm moth</name>
    <name type="synonym">Archips fumiferana</name>
    <dbReference type="NCBI Taxonomy" id="7141"/>
    <lineage>
        <taxon>Eukaryota</taxon>
        <taxon>Metazoa</taxon>
        <taxon>Ecdysozoa</taxon>
        <taxon>Arthropoda</taxon>
        <taxon>Hexapoda</taxon>
        <taxon>Insecta</taxon>
        <taxon>Pterygota</taxon>
        <taxon>Neoptera</taxon>
        <taxon>Endopterygota</taxon>
        <taxon>Lepidoptera</taxon>
        <taxon>Glossata</taxon>
        <taxon>Ditrysia</taxon>
        <taxon>Tortricoidea</taxon>
        <taxon>Tortricidae</taxon>
        <taxon>Tortricinae</taxon>
        <taxon>Choristoneura</taxon>
    </lineage>
</organism>
<accession>A0ACC0JBB5</accession>
<sequence>MFSLIRKVEVDALPLMVDCRPGAAAAAAHDLAHAHAPHHAHPPTPPTETTPRSVNNSQASGDMGAHALSSPGGAPAPGPAPGRIATPNNTPITTYSGVPMNVNAPYGYGACGVKSLVWCASPPPAAAAAAADIPTLRYYFNLGVECMWAAYGPPQRHYSPRDLAQDMQQISLQDRGPPNGAHDHKHKPGDKPPPNKGNGQRPLLGPRFKRGGNQDGGGPNNHNNKPHNNNNSNNMANNKGQNNRRNSHPEPRGAPAGYEEEPALLPLPYMPYPPPLYPLPYYPVDEPGMLGMMSGMGYVSYEEGAEFAPPLQPYYPQPYPPCQPCPPCPPCPPPLMHPHHPPPHVHPHHLEHK</sequence>
<name>A0ACC0JBB5_CHOFU</name>
<evidence type="ECO:0000313" key="1">
    <source>
        <dbReference type="EMBL" id="KAI8421389.1"/>
    </source>
</evidence>
<dbReference type="EMBL" id="CM046116">
    <property type="protein sequence ID" value="KAI8421389.1"/>
    <property type="molecule type" value="Genomic_DNA"/>
</dbReference>
<proteinExistence type="predicted"/>
<protein>
    <submittedName>
        <fullName evidence="1">Uncharacterized protein</fullName>
    </submittedName>
</protein>
<gene>
    <name evidence="1" type="ORF">MSG28_009469</name>
</gene>
<comment type="caution">
    <text evidence="1">The sequence shown here is derived from an EMBL/GenBank/DDBJ whole genome shotgun (WGS) entry which is preliminary data.</text>
</comment>
<dbReference type="Proteomes" id="UP001064048">
    <property type="component" value="Chromosome 16"/>
</dbReference>
<keyword evidence="2" id="KW-1185">Reference proteome</keyword>
<evidence type="ECO:0000313" key="2">
    <source>
        <dbReference type="Proteomes" id="UP001064048"/>
    </source>
</evidence>